<comment type="caution">
    <text evidence="3">The sequence shown here is derived from an EMBL/GenBank/DDBJ whole genome shotgun (WGS) entry which is preliminary data.</text>
</comment>
<keyword evidence="2" id="KW-0812">Transmembrane</keyword>
<evidence type="ECO:0000313" key="3">
    <source>
        <dbReference type="EMBL" id="MFC6591262.1"/>
    </source>
</evidence>
<sequence>MEAPRPDPDSHLDSQTPPRPAAPQTWRIWLVTFSLCAWGILGMVAYGRDKLPIALLCLVMFISHGVTLWNLTRRR</sequence>
<proteinExistence type="predicted"/>
<evidence type="ECO:0000256" key="2">
    <source>
        <dbReference type="SAM" id="Phobius"/>
    </source>
</evidence>
<keyword evidence="2" id="KW-0472">Membrane</keyword>
<keyword evidence="2" id="KW-1133">Transmembrane helix</keyword>
<dbReference type="Proteomes" id="UP001596297">
    <property type="component" value="Unassembled WGS sequence"/>
</dbReference>
<protein>
    <submittedName>
        <fullName evidence="3">Uncharacterized protein</fullName>
    </submittedName>
</protein>
<evidence type="ECO:0000313" key="4">
    <source>
        <dbReference type="Proteomes" id="UP001596297"/>
    </source>
</evidence>
<organism evidence="3 4">
    <name type="scientific">Deinococcus lacus</name>
    <dbReference type="NCBI Taxonomy" id="392561"/>
    <lineage>
        <taxon>Bacteria</taxon>
        <taxon>Thermotogati</taxon>
        <taxon>Deinococcota</taxon>
        <taxon>Deinococci</taxon>
        <taxon>Deinococcales</taxon>
        <taxon>Deinococcaceae</taxon>
        <taxon>Deinococcus</taxon>
    </lineage>
</organism>
<evidence type="ECO:0000256" key="1">
    <source>
        <dbReference type="SAM" id="MobiDB-lite"/>
    </source>
</evidence>
<gene>
    <name evidence="3" type="ORF">ACFP81_03970</name>
</gene>
<reference evidence="4" key="1">
    <citation type="journal article" date="2019" name="Int. J. Syst. Evol. Microbiol.">
        <title>The Global Catalogue of Microorganisms (GCM) 10K type strain sequencing project: providing services to taxonomists for standard genome sequencing and annotation.</title>
        <authorList>
            <consortium name="The Broad Institute Genomics Platform"/>
            <consortium name="The Broad Institute Genome Sequencing Center for Infectious Disease"/>
            <person name="Wu L."/>
            <person name="Ma J."/>
        </authorList>
    </citation>
    <scope>NUCLEOTIDE SEQUENCE [LARGE SCALE GENOMIC DNA]</scope>
    <source>
        <strain evidence="4">CGMCC 1.15772</strain>
    </source>
</reference>
<dbReference type="EMBL" id="JBHSWD010000001">
    <property type="protein sequence ID" value="MFC6591262.1"/>
    <property type="molecule type" value="Genomic_DNA"/>
</dbReference>
<feature type="compositionally biased region" description="Basic and acidic residues" evidence="1">
    <location>
        <begin position="1"/>
        <end position="12"/>
    </location>
</feature>
<keyword evidence="4" id="KW-1185">Reference proteome</keyword>
<accession>A0ABW1YAM7</accession>
<feature type="transmembrane region" description="Helical" evidence="2">
    <location>
        <begin position="53"/>
        <end position="71"/>
    </location>
</feature>
<name>A0ABW1YAM7_9DEIO</name>
<feature type="region of interest" description="Disordered" evidence="1">
    <location>
        <begin position="1"/>
        <end position="21"/>
    </location>
</feature>
<dbReference type="RefSeq" id="WP_380082268.1">
    <property type="nucleotide sequence ID" value="NZ_JBHSWD010000001.1"/>
</dbReference>
<feature type="transmembrane region" description="Helical" evidence="2">
    <location>
        <begin position="28"/>
        <end position="47"/>
    </location>
</feature>